<keyword evidence="4" id="KW-1185">Reference proteome</keyword>
<keyword evidence="1 2" id="KW-0732">Signal</keyword>
<comment type="caution">
    <text evidence="3">The sequence shown here is derived from an EMBL/GenBank/DDBJ whole genome shotgun (WGS) entry which is preliminary data.</text>
</comment>
<name>A0ABS4NZT9_9BACL</name>
<accession>A0ABS4NZT9</accession>
<dbReference type="EMBL" id="JAGGLV010000021">
    <property type="protein sequence ID" value="MBP2114954.1"/>
    <property type="molecule type" value="Genomic_DNA"/>
</dbReference>
<dbReference type="Proteomes" id="UP000773462">
    <property type="component" value="Unassembled WGS sequence"/>
</dbReference>
<dbReference type="PANTHER" id="PTHR46580">
    <property type="entry name" value="SENSOR KINASE-RELATED"/>
    <property type="match status" value="1"/>
</dbReference>
<dbReference type="RefSeq" id="WP_209877776.1">
    <property type="nucleotide sequence ID" value="NZ_JAGGLV010000021.1"/>
</dbReference>
<feature type="chain" id="PRO_5046464604" evidence="2">
    <location>
        <begin position="45"/>
        <end position="476"/>
    </location>
</feature>
<dbReference type="InterPro" id="IPR013517">
    <property type="entry name" value="FG-GAP"/>
</dbReference>
<organism evidence="3 4">
    <name type="scientific">Paenibacillus silagei</name>
    <dbReference type="NCBI Taxonomy" id="1670801"/>
    <lineage>
        <taxon>Bacteria</taxon>
        <taxon>Bacillati</taxon>
        <taxon>Bacillota</taxon>
        <taxon>Bacilli</taxon>
        <taxon>Bacillales</taxon>
        <taxon>Paenibacillaceae</taxon>
        <taxon>Paenibacillus</taxon>
    </lineage>
</organism>
<dbReference type="NCBIfam" id="TIGR01643">
    <property type="entry name" value="YD_repeat_2x"/>
    <property type="match status" value="1"/>
</dbReference>
<protein>
    <submittedName>
        <fullName evidence="3">YD repeat-containing protein</fullName>
    </submittedName>
</protein>
<dbReference type="InterPro" id="IPR006530">
    <property type="entry name" value="YD"/>
</dbReference>
<evidence type="ECO:0000313" key="4">
    <source>
        <dbReference type="Proteomes" id="UP000773462"/>
    </source>
</evidence>
<dbReference type="Gene3D" id="2.130.10.130">
    <property type="entry name" value="Integrin alpha, N-terminal"/>
    <property type="match status" value="2"/>
</dbReference>
<proteinExistence type="predicted"/>
<evidence type="ECO:0000256" key="2">
    <source>
        <dbReference type="SAM" id="SignalP"/>
    </source>
</evidence>
<dbReference type="SUPFAM" id="SSF69318">
    <property type="entry name" value="Integrin alpha N-terminal domain"/>
    <property type="match status" value="1"/>
</dbReference>
<dbReference type="Gene3D" id="2.180.10.10">
    <property type="entry name" value="RHS repeat-associated core"/>
    <property type="match status" value="1"/>
</dbReference>
<evidence type="ECO:0000313" key="3">
    <source>
        <dbReference type="EMBL" id="MBP2114954.1"/>
    </source>
</evidence>
<evidence type="ECO:0000256" key="1">
    <source>
        <dbReference type="ARBA" id="ARBA00022729"/>
    </source>
</evidence>
<dbReference type="Pfam" id="PF13517">
    <property type="entry name" value="FG-GAP_3"/>
    <property type="match status" value="3"/>
</dbReference>
<sequence>MMSEEVNQLKKGLKTNMNFKKYKNFFLAIITILCSSSISTISSAAGTTNLNKHIGYHPWSWSTTSRMIDDNSQMWFEDVNGDGKKDLISKGEAGAWNAGVVYVALSTGTGFQPWTWNSGTRMIDDHSSMWFADVNGDGKADLITKGEPGAWNAGVVYVSLSTGNGYQPWTWNSGIRMLDDHSPLWIEDVNGDGRADLISVGQAGAWNEGYIYVSLSTGSGYQPWTWTSSIKMLNPLDTACFADVNGDGKADLIAKGHPGAINAGQMYVSLSTGSGYNPWTWTSGVRMVNDNDVQWFADVNGDGKADMISKGQPGTANAGYVFVSLSNGAGYAYWTWNSGKRMIDDSGTMWFTDINGDGKADMISVGKNVGYNDGWLYASLSTGSGYPYWTWNSGSRMIDSDDLWFSDVSGDGRGDLIIKGSGREAGFVRVAVSTDFNQLQHEYNAAGQLLRTILPDGSTIQYTYDKNGNLLKVEKK</sequence>
<dbReference type="Pfam" id="PF05593">
    <property type="entry name" value="RHS_repeat"/>
    <property type="match status" value="1"/>
</dbReference>
<gene>
    <name evidence="3" type="ORF">J2Z70_005138</name>
</gene>
<reference evidence="3 4" key="1">
    <citation type="submission" date="2021-03" db="EMBL/GenBank/DDBJ databases">
        <title>Genomic Encyclopedia of Type Strains, Phase IV (KMG-IV): sequencing the most valuable type-strain genomes for metagenomic binning, comparative biology and taxonomic classification.</title>
        <authorList>
            <person name="Goeker M."/>
        </authorList>
    </citation>
    <scope>NUCLEOTIDE SEQUENCE [LARGE SCALE GENOMIC DNA]</scope>
    <source>
        <strain evidence="3 4">DSM 101953</strain>
    </source>
</reference>
<dbReference type="InterPro" id="IPR028994">
    <property type="entry name" value="Integrin_alpha_N"/>
</dbReference>
<feature type="signal peptide" evidence="2">
    <location>
        <begin position="1"/>
        <end position="44"/>
    </location>
</feature>
<dbReference type="InterPro" id="IPR031325">
    <property type="entry name" value="RHS_repeat"/>
</dbReference>